<dbReference type="EMBL" id="CH477603">
    <property type="protein sequence ID" value="EAT38416.1"/>
    <property type="molecule type" value="Genomic_DNA"/>
</dbReference>
<reference evidence="4" key="1">
    <citation type="submission" date="2005-10" db="EMBL/GenBank/DDBJ databases">
        <authorList>
            <person name="Loftus B.J."/>
            <person name="Nene V.M."/>
            <person name="Hannick L.I."/>
            <person name="Bidwell S."/>
            <person name="Haas B."/>
            <person name="Amedeo P."/>
            <person name="Orvis J."/>
            <person name="Wortman J.R."/>
            <person name="White O.R."/>
            <person name="Salzberg S."/>
            <person name="Shumway M."/>
            <person name="Koo H."/>
            <person name="Zhao Y."/>
            <person name="Holmes M."/>
            <person name="Miller J."/>
            <person name="Schatz M."/>
            <person name="Pop M."/>
            <person name="Pai G."/>
            <person name="Utterback T."/>
            <person name="Rogers Y.-H."/>
            <person name="Kravitz S."/>
            <person name="Fraser C.M."/>
        </authorList>
    </citation>
    <scope>NUCLEOTIDE SEQUENCE</scope>
    <source>
        <strain evidence="4">Liverpool</strain>
    </source>
</reference>
<dbReference type="AlphaFoldDB" id="A0A1S4FN29"/>
<dbReference type="GO" id="GO:0004252">
    <property type="term" value="F:serine-type endopeptidase activity"/>
    <property type="evidence" value="ECO:0007669"/>
    <property type="project" value="InterPro"/>
</dbReference>
<reference evidence="4" key="2">
    <citation type="journal article" date="2007" name="Science">
        <title>Genome sequence of Aedes aegypti, a major arbovirus vector.</title>
        <authorList>
            <person name="Nene V."/>
            <person name="Wortman J.R."/>
            <person name="Lawson D."/>
            <person name="Haas B."/>
            <person name="Kodira C."/>
            <person name="Tu Z.J."/>
            <person name="Loftus B."/>
            <person name="Xi Z."/>
            <person name="Megy K."/>
            <person name="Grabherr M."/>
            <person name="Ren Q."/>
            <person name="Zdobnov E.M."/>
            <person name="Lobo N.F."/>
            <person name="Campbell K.S."/>
            <person name="Brown S.E."/>
            <person name="Bonaldo M.F."/>
            <person name="Zhu J."/>
            <person name="Sinkins S.P."/>
            <person name="Hogenkamp D.G."/>
            <person name="Amedeo P."/>
            <person name="Arensburger P."/>
            <person name="Atkinson P.W."/>
            <person name="Bidwell S."/>
            <person name="Biedler J."/>
            <person name="Birney E."/>
            <person name="Bruggner R.V."/>
            <person name="Costas J."/>
            <person name="Coy M.R."/>
            <person name="Crabtree J."/>
            <person name="Crawford M."/>
            <person name="Debruyn B."/>
            <person name="Decaprio D."/>
            <person name="Eiglmeier K."/>
            <person name="Eisenstadt E."/>
            <person name="El-Dorry H."/>
            <person name="Gelbart W.M."/>
            <person name="Gomes S.L."/>
            <person name="Hammond M."/>
            <person name="Hannick L.I."/>
            <person name="Hogan J.R."/>
            <person name="Holmes M.H."/>
            <person name="Jaffe D."/>
            <person name="Johnston J.S."/>
            <person name="Kennedy R.C."/>
            <person name="Koo H."/>
            <person name="Kravitz S."/>
            <person name="Kriventseva E.V."/>
            <person name="Kulp D."/>
            <person name="Labutti K."/>
            <person name="Lee E."/>
            <person name="Li S."/>
            <person name="Lovin D.D."/>
            <person name="Mao C."/>
            <person name="Mauceli E."/>
            <person name="Menck C.F."/>
            <person name="Miller J.R."/>
            <person name="Montgomery P."/>
            <person name="Mori A."/>
            <person name="Nascimento A.L."/>
            <person name="Naveira H.F."/>
            <person name="Nusbaum C."/>
            <person name="O'leary S."/>
            <person name="Orvis J."/>
            <person name="Pertea M."/>
            <person name="Quesneville H."/>
            <person name="Reidenbach K.R."/>
            <person name="Rogers Y.H."/>
            <person name="Roth C.W."/>
            <person name="Schneider J.R."/>
            <person name="Schatz M."/>
            <person name="Shumway M."/>
            <person name="Stanke M."/>
            <person name="Stinson E.O."/>
            <person name="Tubio J.M."/>
            <person name="Vanzee J.P."/>
            <person name="Verjovski-Almeida S."/>
            <person name="Werner D."/>
            <person name="White O."/>
            <person name="Wyder S."/>
            <person name="Zeng Q."/>
            <person name="Zhao Q."/>
            <person name="Zhao Y."/>
            <person name="Hill C.A."/>
            <person name="Raikhel A.S."/>
            <person name="Soares M.B."/>
            <person name="Knudson D.L."/>
            <person name="Lee N.H."/>
            <person name="Galagan J."/>
            <person name="Salzberg S.L."/>
            <person name="Paulsen I.T."/>
            <person name="Dimopoulos G."/>
            <person name="Collins F.H."/>
            <person name="Birren B."/>
            <person name="Fraser-Liggett C.M."/>
            <person name="Severson D.W."/>
        </authorList>
    </citation>
    <scope>NUCLEOTIDE SEQUENCE [LARGE SCALE GENOMIC DNA]</scope>
    <source>
        <strain evidence="4">Liverpool</strain>
    </source>
</reference>
<dbReference type="SMART" id="SM00020">
    <property type="entry name" value="Tryp_SPc"/>
    <property type="match status" value="1"/>
</dbReference>
<protein>
    <submittedName>
        <fullName evidence="4">AAEL009682-PA</fullName>
    </submittedName>
</protein>
<dbReference type="HOGENOM" id="CLU_006842_7_6_1"/>
<dbReference type="PANTHER" id="PTHR24260">
    <property type="match status" value="1"/>
</dbReference>
<feature type="domain" description="Peptidase S1" evidence="3">
    <location>
        <begin position="26"/>
        <end position="257"/>
    </location>
</feature>
<dbReference type="InterPro" id="IPR001254">
    <property type="entry name" value="Trypsin_dom"/>
</dbReference>
<reference evidence="4" key="3">
    <citation type="submission" date="2012-09" db="EMBL/GenBank/DDBJ databases">
        <authorList>
            <consortium name="VectorBase"/>
        </authorList>
    </citation>
    <scope>NUCLEOTIDE SEQUENCE</scope>
    <source>
        <strain evidence="4">Liverpool</strain>
    </source>
</reference>
<dbReference type="Gene3D" id="2.40.10.10">
    <property type="entry name" value="Trypsin-like serine proteases"/>
    <property type="match status" value="1"/>
</dbReference>
<feature type="chain" id="PRO_5036496569" evidence="2">
    <location>
        <begin position="19"/>
        <end position="258"/>
    </location>
</feature>
<gene>
    <name evidence="4" type="ORF">AaeL_AAEL009682</name>
</gene>
<dbReference type="PANTHER" id="PTHR24260:SF136">
    <property type="entry name" value="GH08193P-RELATED"/>
    <property type="match status" value="1"/>
</dbReference>
<dbReference type="Proteomes" id="UP000682892">
    <property type="component" value="Unassembled WGS sequence"/>
</dbReference>
<dbReference type="KEGG" id="aag:5572249"/>
<dbReference type="GO" id="GO:0006508">
    <property type="term" value="P:proteolysis"/>
    <property type="evidence" value="ECO:0007669"/>
    <property type="project" value="InterPro"/>
</dbReference>
<dbReference type="SUPFAM" id="SSF50494">
    <property type="entry name" value="Trypsin-like serine proteases"/>
    <property type="match status" value="1"/>
</dbReference>
<evidence type="ECO:0000256" key="1">
    <source>
        <dbReference type="ARBA" id="ARBA00024195"/>
    </source>
</evidence>
<evidence type="ECO:0000313" key="5">
    <source>
        <dbReference type="Proteomes" id="UP000682892"/>
    </source>
</evidence>
<keyword evidence="2" id="KW-0732">Signal</keyword>
<accession>A0A1S4FN29</accession>
<sequence length="258" mass="27880">MKQFTLVAAILCVLGAQAAPDRSPRIINGHVSPHQPYNAYVLYLNTQNAGFFGGGTIISDRHILTSAQNIVGFVQWDIGIGSNIFVQLSMIRAVTAISHPNYNAANRLNDIGIITLPNPLVFTSTVSPVSLPTLNTVQANMLPLENEQGTIVGFGFVNAASTARADFLMRAFQRVIPNARCQQHFQITLPQHFCGEDTTDISNVCNGDLGAGFITDVRGRPTVTGIASLITQSCGNTAPTGYTRVESYRQWITSVTQI</sequence>
<name>A0A1S4FN29_AEDAE</name>
<dbReference type="PROSITE" id="PS50240">
    <property type="entry name" value="TRYPSIN_DOM"/>
    <property type="match status" value="1"/>
</dbReference>
<dbReference type="OMA" id="VTINTRC"/>
<evidence type="ECO:0000259" key="3">
    <source>
        <dbReference type="PROSITE" id="PS50240"/>
    </source>
</evidence>
<dbReference type="InterPro" id="IPR009003">
    <property type="entry name" value="Peptidase_S1_PA"/>
</dbReference>
<feature type="signal peptide" evidence="2">
    <location>
        <begin position="1"/>
        <end position="18"/>
    </location>
</feature>
<proteinExistence type="inferred from homology"/>
<organism evidence="4 5">
    <name type="scientific">Aedes aegypti</name>
    <name type="common">Yellowfever mosquito</name>
    <name type="synonym">Culex aegypti</name>
    <dbReference type="NCBI Taxonomy" id="7159"/>
    <lineage>
        <taxon>Eukaryota</taxon>
        <taxon>Metazoa</taxon>
        <taxon>Ecdysozoa</taxon>
        <taxon>Arthropoda</taxon>
        <taxon>Hexapoda</taxon>
        <taxon>Insecta</taxon>
        <taxon>Pterygota</taxon>
        <taxon>Neoptera</taxon>
        <taxon>Endopterygota</taxon>
        <taxon>Diptera</taxon>
        <taxon>Nematocera</taxon>
        <taxon>Culicoidea</taxon>
        <taxon>Culicidae</taxon>
        <taxon>Culicinae</taxon>
        <taxon>Aedini</taxon>
        <taxon>Aedes</taxon>
        <taxon>Stegomyia</taxon>
    </lineage>
</organism>
<dbReference type="OrthoDB" id="6261922at2759"/>
<dbReference type="InterPro" id="IPR043504">
    <property type="entry name" value="Peptidase_S1_PA_chymotrypsin"/>
</dbReference>
<evidence type="ECO:0000256" key="2">
    <source>
        <dbReference type="SAM" id="SignalP"/>
    </source>
</evidence>
<dbReference type="Pfam" id="PF00089">
    <property type="entry name" value="Trypsin"/>
    <property type="match status" value="1"/>
</dbReference>
<dbReference type="InterPro" id="IPR051333">
    <property type="entry name" value="CLIP_Serine_Protease"/>
</dbReference>
<evidence type="ECO:0000313" key="4">
    <source>
        <dbReference type="EMBL" id="EAT38416.1"/>
    </source>
</evidence>
<comment type="similarity">
    <text evidence="1">Belongs to the peptidase S1 family. CLIP subfamily.</text>
</comment>